<sequence>MKNTNPLGAWPAPHDSANSPRKVFRCFAPPRWRSTPARTWFAQWSKEFSTLPLIMKSKHQEALARLAPALLCGEQSAINLFRIEDGHLTRKTLHVSVTLLHGIENDETAHEASLQVLRANLPAASDEHAIRRRSQAYFASLGRAETVAHHFGQVSQLDSAVCAIMWYMEHSAVGGNSMLGRLVEHIRHDEARHVSISRRHAFALGLSRDDYSRLGELVRGGLTGMLEHVADSFEDIGIDAGLLFTRIKRGAL</sequence>
<evidence type="ECO:0000313" key="1">
    <source>
        <dbReference type="EMBL" id="CUS38859.1"/>
    </source>
</evidence>
<protein>
    <submittedName>
        <fullName evidence="1">Uncharacterized protein</fullName>
    </submittedName>
</protein>
<dbReference type="AlphaFoldDB" id="A0A0S4LSC2"/>
<proteinExistence type="predicted"/>
<name>A0A0S4LSC2_9BACT</name>
<dbReference type="STRING" id="1742973.COMA2_60023"/>
<dbReference type="EMBL" id="CZPZ01000033">
    <property type="protein sequence ID" value="CUS38859.1"/>
    <property type="molecule type" value="Genomic_DNA"/>
</dbReference>
<organism evidence="1 2">
    <name type="scientific">Candidatus Nitrospira nitrificans</name>
    <dbReference type="NCBI Taxonomy" id="1742973"/>
    <lineage>
        <taxon>Bacteria</taxon>
        <taxon>Pseudomonadati</taxon>
        <taxon>Nitrospirota</taxon>
        <taxon>Nitrospiria</taxon>
        <taxon>Nitrospirales</taxon>
        <taxon>Nitrospiraceae</taxon>
        <taxon>Nitrospira</taxon>
    </lineage>
</organism>
<keyword evidence="2" id="KW-1185">Reference proteome</keyword>
<reference evidence="2" key="1">
    <citation type="submission" date="2015-10" db="EMBL/GenBank/DDBJ databases">
        <authorList>
            <person name="Luecker S."/>
            <person name="Luecker S."/>
        </authorList>
    </citation>
    <scope>NUCLEOTIDE SEQUENCE [LARGE SCALE GENOMIC DNA]</scope>
</reference>
<gene>
    <name evidence="1" type="ORF">COMA2_60023</name>
</gene>
<dbReference type="Proteomes" id="UP000198736">
    <property type="component" value="Unassembled WGS sequence"/>
</dbReference>
<accession>A0A0S4LSC2</accession>
<evidence type="ECO:0000313" key="2">
    <source>
        <dbReference type="Proteomes" id="UP000198736"/>
    </source>
</evidence>